<dbReference type="AlphaFoldDB" id="A0A0U0WW55"/>
<organism evidence="1 3">
    <name type="scientific">Mycobacteroides abscessus</name>
    <dbReference type="NCBI Taxonomy" id="36809"/>
    <lineage>
        <taxon>Bacteria</taxon>
        <taxon>Bacillati</taxon>
        <taxon>Actinomycetota</taxon>
        <taxon>Actinomycetes</taxon>
        <taxon>Mycobacteriales</taxon>
        <taxon>Mycobacteriaceae</taxon>
        <taxon>Mycobacteroides</taxon>
    </lineage>
</organism>
<dbReference type="GeneID" id="93380330"/>
<dbReference type="RefSeq" id="WP_005090389.1">
    <property type="nucleotide sequence ID" value="NZ_CM125927.1"/>
</dbReference>
<evidence type="ECO:0000313" key="4">
    <source>
        <dbReference type="Proteomes" id="UP000284557"/>
    </source>
</evidence>
<protein>
    <recommendedName>
        <fullName evidence="5">DUF2867 domain-containing protein</fullName>
    </recommendedName>
</protein>
<evidence type="ECO:0000313" key="2">
    <source>
        <dbReference type="EMBL" id="RIT37377.1"/>
    </source>
</evidence>
<gene>
    <name evidence="2" type="ORF">D2E76_14030</name>
    <name evidence="1" type="ORF">ERS075527_05280</name>
</gene>
<dbReference type="EMBL" id="CSUW01000018">
    <property type="protein sequence ID" value="CPT68987.1"/>
    <property type="molecule type" value="Genomic_DNA"/>
</dbReference>
<dbReference type="Proteomes" id="UP000284557">
    <property type="component" value="Unassembled WGS sequence"/>
</dbReference>
<proteinExistence type="predicted"/>
<dbReference type="Proteomes" id="UP000038487">
    <property type="component" value="Unassembled WGS sequence"/>
</dbReference>
<evidence type="ECO:0008006" key="5">
    <source>
        <dbReference type="Google" id="ProtNLM"/>
    </source>
</evidence>
<sequence length="134" mass="14991">MEHLSYIDEHAIRIDAPRVRVWDGLRRYVDGFLQSSERSALGTLLGARPRAGFAIAGVVPGRQLSLAGQHHFSRYELIFELGDTHDGGTQLRAQTYADFPGLRGRIYRTLVIGTRGHVLATNHILRSVKRRTTG</sequence>
<dbReference type="EMBL" id="QXBN01000010">
    <property type="protein sequence ID" value="RIT37377.1"/>
    <property type="molecule type" value="Genomic_DNA"/>
</dbReference>
<reference evidence="1 3" key="1">
    <citation type="submission" date="2015-03" db="EMBL/GenBank/DDBJ databases">
        <authorList>
            <consortium name="Pathogen Informatics"/>
            <person name="Murphy D."/>
        </authorList>
    </citation>
    <scope>NUCLEOTIDE SEQUENCE [LARGE SCALE GENOMIC DNA]</scope>
    <source>
        <strain evidence="1 3">PAP036</strain>
    </source>
</reference>
<accession>A0A0U0WW55</accession>
<name>A0A0U0WW55_9MYCO</name>
<evidence type="ECO:0000313" key="1">
    <source>
        <dbReference type="EMBL" id="CPT68987.1"/>
    </source>
</evidence>
<reference evidence="2 4" key="2">
    <citation type="submission" date="2018-08" db="EMBL/GenBank/DDBJ databases">
        <title>Linezolid Resistance in Mycobacterium abscessus: MIC Distribution and Comprehensive Investigation of Resistance Mechanisms.</title>
        <authorList>
            <person name="Ye M."/>
            <person name="Xu L."/>
            <person name="Zou Y."/>
            <person name="Li B."/>
            <person name="Guo Q."/>
            <person name="Zhang Y."/>
            <person name="Zhan M."/>
            <person name="Xu B."/>
            <person name="Yu F."/>
            <person name="Zhang Z."/>
            <person name="Chu H."/>
        </authorList>
    </citation>
    <scope>NUCLEOTIDE SEQUENCE [LARGE SCALE GENOMIC DNA]</scope>
    <source>
        <strain evidence="2 4">G143</strain>
    </source>
</reference>
<comment type="caution">
    <text evidence="1">The sequence shown here is derived from an EMBL/GenBank/DDBJ whole genome shotgun (WGS) entry which is preliminary data.</text>
</comment>
<evidence type="ECO:0000313" key="3">
    <source>
        <dbReference type="Proteomes" id="UP000038487"/>
    </source>
</evidence>